<organism evidence="2 3">
    <name type="scientific">Prosthecobacter dejongeii</name>
    <dbReference type="NCBI Taxonomy" id="48465"/>
    <lineage>
        <taxon>Bacteria</taxon>
        <taxon>Pseudomonadati</taxon>
        <taxon>Verrucomicrobiota</taxon>
        <taxon>Verrucomicrobiia</taxon>
        <taxon>Verrucomicrobiales</taxon>
        <taxon>Verrucomicrobiaceae</taxon>
        <taxon>Prosthecobacter</taxon>
    </lineage>
</organism>
<dbReference type="EMBL" id="JACHIF010000009">
    <property type="protein sequence ID" value="MBB5039570.1"/>
    <property type="molecule type" value="Genomic_DNA"/>
</dbReference>
<keyword evidence="3" id="KW-1185">Reference proteome</keyword>
<comment type="caution">
    <text evidence="2">The sequence shown here is derived from an EMBL/GenBank/DDBJ whole genome shotgun (WGS) entry which is preliminary data.</text>
</comment>
<dbReference type="RefSeq" id="WP_184211479.1">
    <property type="nucleotide sequence ID" value="NZ_JACHIF010000009.1"/>
</dbReference>
<name>A0A7W7YP57_9BACT</name>
<reference evidence="2 3" key="1">
    <citation type="submission" date="2020-08" db="EMBL/GenBank/DDBJ databases">
        <title>Genomic Encyclopedia of Type Strains, Phase IV (KMG-IV): sequencing the most valuable type-strain genomes for metagenomic binning, comparative biology and taxonomic classification.</title>
        <authorList>
            <person name="Goeker M."/>
        </authorList>
    </citation>
    <scope>NUCLEOTIDE SEQUENCE [LARGE SCALE GENOMIC DNA]</scope>
    <source>
        <strain evidence="2 3">DSM 12251</strain>
    </source>
</reference>
<evidence type="ECO:0000256" key="1">
    <source>
        <dbReference type="SAM" id="MobiDB-lite"/>
    </source>
</evidence>
<dbReference type="Proteomes" id="UP000534294">
    <property type="component" value="Unassembled WGS sequence"/>
</dbReference>
<sequence>MTLPALPDLSTPQDELAAVRARLIAVRASLQKACQELDAQIQALDELSQSAPRDVSVPNLFETEPVPPVSEAPPPEVSWHEEPTTHIVMEATAPTSLDPALEQATLEELNTALSKAFAQISGRHQWAG</sequence>
<proteinExistence type="predicted"/>
<protein>
    <submittedName>
        <fullName evidence="2">Uncharacterized protein</fullName>
    </submittedName>
</protein>
<accession>A0A7W7YP57</accession>
<dbReference type="AlphaFoldDB" id="A0A7W7YP57"/>
<evidence type="ECO:0000313" key="3">
    <source>
        <dbReference type="Proteomes" id="UP000534294"/>
    </source>
</evidence>
<gene>
    <name evidence="2" type="ORF">HNQ64_003845</name>
</gene>
<feature type="compositionally biased region" description="Pro residues" evidence="1">
    <location>
        <begin position="65"/>
        <end position="76"/>
    </location>
</feature>
<evidence type="ECO:0000313" key="2">
    <source>
        <dbReference type="EMBL" id="MBB5039570.1"/>
    </source>
</evidence>
<feature type="region of interest" description="Disordered" evidence="1">
    <location>
        <begin position="58"/>
        <end position="79"/>
    </location>
</feature>